<accession>W1NTY3</accession>
<name>W1NTY3_AMBTC</name>
<evidence type="ECO:0000313" key="2">
    <source>
        <dbReference type="EMBL" id="ERM99027.1"/>
    </source>
</evidence>
<feature type="compositionally biased region" description="Basic residues" evidence="1">
    <location>
        <begin position="86"/>
        <end position="98"/>
    </location>
</feature>
<evidence type="ECO:0000313" key="3">
    <source>
        <dbReference type="Proteomes" id="UP000017836"/>
    </source>
</evidence>
<proteinExistence type="predicted"/>
<dbReference type="EMBL" id="KI395058">
    <property type="protein sequence ID" value="ERM99027.1"/>
    <property type="molecule type" value="Genomic_DNA"/>
</dbReference>
<dbReference type="AlphaFoldDB" id="W1NTY3"/>
<feature type="region of interest" description="Disordered" evidence="1">
    <location>
        <begin position="69"/>
        <end position="145"/>
    </location>
</feature>
<dbReference type="HOGENOM" id="CLU_132862_0_0_1"/>
<protein>
    <submittedName>
        <fullName evidence="2">Uncharacterized protein</fullName>
    </submittedName>
</protein>
<organism evidence="2 3">
    <name type="scientific">Amborella trichopoda</name>
    <dbReference type="NCBI Taxonomy" id="13333"/>
    <lineage>
        <taxon>Eukaryota</taxon>
        <taxon>Viridiplantae</taxon>
        <taxon>Streptophyta</taxon>
        <taxon>Embryophyta</taxon>
        <taxon>Tracheophyta</taxon>
        <taxon>Spermatophyta</taxon>
        <taxon>Magnoliopsida</taxon>
        <taxon>Amborellales</taxon>
        <taxon>Amborellaceae</taxon>
        <taxon>Amborella</taxon>
    </lineage>
</organism>
<gene>
    <name evidence="2" type="ORF">AMTR_s00101p00056930</name>
</gene>
<keyword evidence="3" id="KW-1185">Reference proteome</keyword>
<evidence type="ECO:0000256" key="1">
    <source>
        <dbReference type="SAM" id="MobiDB-lite"/>
    </source>
</evidence>
<sequence length="145" mass="16582">MVDIPWGQRATFAPDGHYNQKLRERHQELENNEREALEVDEMDDTSEWLVDAGDDEVFPTWGKVRKVIATPLSPMRTTQSQSQNRGKGKAKEKGKRLTKLRDEDETNSDEARDAAKYVEEGNYYDDDGIMPSNSIPGGDDTEWSF</sequence>
<reference evidence="3" key="1">
    <citation type="journal article" date="2013" name="Science">
        <title>The Amborella genome and the evolution of flowering plants.</title>
        <authorList>
            <consortium name="Amborella Genome Project"/>
        </authorList>
    </citation>
    <scope>NUCLEOTIDE SEQUENCE [LARGE SCALE GENOMIC DNA]</scope>
</reference>
<feature type="compositionally biased region" description="Basic and acidic residues" evidence="1">
    <location>
        <begin position="109"/>
        <end position="119"/>
    </location>
</feature>
<dbReference type="Gramene" id="ERM99027">
    <property type="protein sequence ID" value="ERM99027"/>
    <property type="gene ID" value="AMTR_s00101p00056930"/>
</dbReference>
<dbReference type="Proteomes" id="UP000017836">
    <property type="component" value="Unassembled WGS sequence"/>
</dbReference>
<feature type="compositionally biased region" description="Polar residues" evidence="1">
    <location>
        <begin position="75"/>
        <end position="85"/>
    </location>
</feature>